<feature type="transmembrane region" description="Helical" evidence="7">
    <location>
        <begin position="230"/>
        <end position="247"/>
    </location>
</feature>
<evidence type="ECO:0000256" key="6">
    <source>
        <dbReference type="ARBA" id="ARBA00023136"/>
    </source>
</evidence>
<evidence type="ECO:0000313" key="8">
    <source>
        <dbReference type="EMBL" id="ABM61174.1"/>
    </source>
</evidence>
<evidence type="ECO:0000256" key="1">
    <source>
        <dbReference type="ARBA" id="ARBA00004141"/>
    </source>
</evidence>
<feature type="transmembrane region" description="Helical" evidence="7">
    <location>
        <begin position="26"/>
        <end position="50"/>
    </location>
</feature>
<feature type="transmembrane region" description="Helical" evidence="7">
    <location>
        <begin position="62"/>
        <end position="82"/>
    </location>
</feature>
<gene>
    <name evidence="8" type="ordered locus">Hhal_0380</name>
</gene>
<dbReference type="eggNOG" id="COG0619">
    <property type="taxonomic scope" value="Bacteria"/>
</dbReference>
<reference evidence="8 9" key="2">
    <citation type="journal article" date="2013" name="Stand. Genomic Sci.">
        <title>Complete genome sequence of Halorhodospira halophila SL1.</title>
        <authorList>
            <person name="Challacombe J.F."/>
            <person name="Majid S."/>
            <person name="Deole R."/>
            <person name="Brettin T.S."/>
            <person name="Bruce D."/>
            <person name="Delano S.F."/>
            <person name="Detter J.C."/>
            <person name="Gleasner C.D."/>
            <person name="Han C.S."/>
            <person name="Misra M."/>
            <person name="Reitenga K.G."/>
            <person name="Mikhailova N."/>
            <person name="Woyke T."/>
            <person name="Pitluck S."/>
            <person name="Nolan M."/>
            <person name="Land M.L."/>
            <person name="Saunders E."/>
            <person name="Tapia R."/>
            <person name="Lapidus A."/>
            <person name="Ivanova N."/>
            <person name="Hoff W.D."/>
        </authorList>
    </citation>
    <scope>NUCLEOTIDE SEQUENCE [LARGE SCALE GENOMIC DNA]</scope>
    <source>
        <strain evidence="9">DSM 244 / SL1</strain>
    </source>
</reference>
<evidence type="ECO:0000313" key="9">
    <source>
        <dbReference type="Proteomes" id="UP000000647"/>
    </source>
</evidence>
<dbReference type="AlphaFoldDB" id="A1WU12"/>
<dbReference type="PANTHER" id="PTHR34857:SF2">
    <property type="entry name" value="SLL0384 PROTEIN"/>
    <property type="match status" value="1"/>
</dbReference>
<accession>A1WU12</accession>
<dbReference type="GO" id="GO:0005886">
    <property type="term" value="C:plasma membrane"/>
    <property type="evidence" value="ECO:0007669"/>
    <property type="project" value="UniProtKB-ARBA"/>
</dbReference>
<dbReference type="EMBL" id="CP000544">
    <property type="protein sequence ID" value="ABM61174.1"/>
    <property type="molecule type" value="Genomic_DNA"/>
</dbReference>
<dbReference type="HOGENOM" id="CLU_076847_2_0_6"/>
<evidence type="ECO:0000256" key="7">
    <source>
        <dbReference type="SAM" id="Phobius"/>
    </source>
</evidence>
<protein>
    <submittedName>
        <fullName evidence="8">Cobalt transport protein</fullName>
    </submittedName>
</protein>
<feature type="transmembrane region" description="Helical" evidence="7">
    <location>
        <begin position="176"/>
        <end position="194"/>
    </location>
</feature>
<proteinExistence type="inferred from homology"/>
<dbReference type="PANTHER" id="PTHR34857">
    <property type="entry name" value="SLL0384 PROTEIN"/>
    <property type="match status" value="1"/>
</dbReference>
<dbReference type="InterPro" id="IPR003339">
    <property type="entry name" value="ABC/ECF_trnsptr_transmembrane"/>
</dbReference>
<keyword evidence="9" id="KW-1185">Reference proteome</keyword>
<dbReference type="OrthoDB" id="5422272at2"/>
<dbReference type="Proteomes" id="UP000000647">
    <property type="component" value="Chromosome"/>
</dbReference>
<evidence type="ECO:0000256" key="3">
    <source>
        <dbReference type="ARBA" id="ARBA00022475"/>
    </source>
</evidence>
<feature type="transmembrane region" description="Helical" evidence="7">
    <location>
        <begin position="102"/>
        <end position="122"/>
    </location>
</feature>
<feature type="transmembrane region" description="Helical" evidence="7">
    <location>
        <begin position="134"/>
        <end position="156"/>
    </location>
</feature>
<dbReference type="CDD" id="cd16914">
    <property type="entry name" value="EcfT"/>
    <property type="match status" value="1"/>
</dbReference>
<keyword evidence="6 7" id="KW-0472">Membrane</keyword>
<keyword evidence="4 7" id="KW-0812">Transmembrane</keyword>
<dbReference type="RefSeq" id="WP_011813197.1">
    <property type="nucleotide sequence ID" value="NC_008789.1"/>
</dbReference>
<evidence type="ECO:0000256" key="4">
    <source>
        <dbReference type="ARBA" id="ARBA00022692"/>
    </source>
</evidence>
<reference evidence="9" key="1">
    <citation type="submission" date="2006-12" db="EMBL/GenBank/DDBJ databases">
        <title>Complete sequence of Halorhodospira halophila SL1.</title>
        <authorList>
            <consortium name="US DOE Joint Genome Institute"/>
            <person name="Copeland A."/>
            <person name="Lucas S."/>
            <person name="Lapidus A."/>
            <person name="Barry K."/>
            <person name="Detter J.C."/>
            <person name="Glavina del Rio T."/>
            <person name="Hammon N."/>
            <person name="Israni S."/>
            <person name="Dalin E."/>
            <person name="Tice H."/>
            <person name="Pitluck S."/>
            <person name="Saunders E."/>
            <person name="Brettin T."/>
            <person name="Bruce D."/>
            <person name="Han C."/>
            <person name="Tapia R."/>
            <person name="Schmutz J."/>
            <person name="Larimer F."/>
            <person name="Land M."/>
            <person name="Hauser L."/>
            <person name="Kyrpides N."/>
            <person name="Mikhailova N."/>
            <person name="Hoff W."/>
            <person name="Richardson P."/>
        </authorList>
    </citation>
    <scope>NUCLEOTIDE SEQUENCE [LARGE SCALE GENOMIC DNA]</scope>
    <source>
        <strain evidence="9">DSM 244 / SL1</strain>
    </source>
</reference>
<evidence type="ECO:0000256" key="2">
    <source>
        <dbReference type="ARBA" id="ARBA00008564"/>
    </source>
</evidence>
<comment type="similarity">
    <text evidence="2">Belongs to the CbiQ family.</text>
</comment>
<evidence type="ECO:0000256" key="5">
    <source>
        <dbReference type="ARBA" id="ARBA00022989"/>
    </source>
</evidence>
<comment type="subcellular location">
    <subcellularLocation>
        <location evidence="1">Membrane</location>
        <topology evidence="1">Multi-pass membrane protein</topology>
    </subcellularLocation>
</comment>
<name>A1WU12_HALHL</name>
<organism evidence="8 9">
    <name type="scientific">Halorhodospira halophila (strain DSM 244 / SL1)</name>
    <name type="common">Ectothiorhodospira halophila (strain DSM 244 / SL1)</name>
    <dbReference type="NCBI Taxonomy" id="349124"/>
    <lineage>
        <taxon>Bacteria</taxon>
        <taxon>Pseudomonadati</taxon>
        <taxon>Pseudomonadota</taxon>
        <taxon>Gammaproteobacteria</taxon>
        <taxon>Chromatiales</taxon>
        <taxon>Ectothiorhodospiraceae</taxon>
        <taxon>Halorhodospira</taxon>
    </lineage>
</organism>
<dbReference type="STRING" id="349124.Hhal_0380"/>
<sequence length="254" mass="27685">MPVSSITDAPEGRQTPLHRVSMRTKMLISVAAAVTVIVLESPGVLLSLFAVSAAYAALTRRYGILIGAYLLFAILWLMAMGFMQLMGLVLPRLGYGDIADVIVPFLRSAILLNTVLAMALSSRVQGALSALKSLYLPYWLYLPAVSMVRFVPAFLFDIRQVGESVRLKGYKPGPFLLLRHPIASLRLIFMPLLFRALRTADDLAVAAELKGLGGGTQASRYRADRLRSSDWAFLVMAALVVAGSLWLEQGAGWS</sequence>
<keyword evidence="5 7" id="KW-1133">Transmembrane helix</keyword>
<dbReference type="KEGG" id="hha:Hhal_0380"/>
<dbReference type="Pfam" id="PF02361">
    <property type="entry name" value="CbiQ"/>
    <property type="match status" value="1"/>
</dbReference>
<dbReference type="InterPro" id="IPR051611">
    <property type="entry name" value="ECF_transporter_component"/>
</dbReference>
<keyword evidence="3" id="KW-1003">Cell membrane</keyword>